<reference evidence="1" key="1">
    <citation type="submission" date="2016-04" db="EMBL/GenBank/DDBJ databases">
        <authorList>
            <person name="Evans L.H."/>
            <person name="Alamgir A."/>
            <person name="Owens N."/>
            <person name="Weber N.D."/>
            <person name="Virtaneva K."/>
            <person name="Barbian K."/>
            <person name="Babar A."/>
            <person name="Rosenke K."/>
        </authorList>
    </citation>
    <scope>NUCLEOTIDE SEQUENCE</scope>
    <source>
        <strain evidence="1">86-2</strain>
    </source>
</reference>
<dbReference type="AlphaFoldDB" id="A0A212J9Q5"/>
<name>A0A212J9Q5_9BACT</name>
<accession>A0A212J9Q5</accession>
<gene>
    <name evidence="1" type="ORF">KL86DYS2_11045</name>
</gene>
<proteinExistence type="predicted"/>
<protein>
    <submittedName>
        <fullName evidence="1">Uncharacterized protein</fullName>
    </submittedName>
</protein>
<organism evidence="1">
    <name type="scientific">uncultured Dysgonomonas sp</name>
    <dbReference type="NCBI Taxonomy" id="206096"/>
    <lineage>
        <taxon>Bacteria</taxon>
        <taxon>Pseudomonadati</taxon>
        <taxon>Bacteroidota</taxon>
        <taxon>Bacteroidia</taxon>
        <taxon>Bacteroidales</taxon>
        <taxon>Dysgonomonadaceae</taxon>
        <taxon>Dysgonomonas</taxon>
        <taxon>environmental samples</taxon>
    </lineage>
</organism>
<dbReference type="EMBL" id="FLUL01000001">
    <property type="protein sequence ID" value="SBV96170.1"/>
    <property type="molecule type" value="Genomic_DNA"/>
</dbReference>
<evidence type="ECO:0000313" key="1">
    <source>
        <dbReference type="EMBL" id="SBV96170.1"/>
    </source>
</evidence>
<dbReference type="RefSeq" id="WP_296947848.1">
    <property type="nucleotide sequence ID" value="NZ_LT599021.1"/>
</dbReference>
<sequence length="65" mass="7686">MAQIKIDAIVDHLDQKLKKALDATLNEHFPNQSFDTRTVFKTFKKQVYKKCNSWEDVPDQFVEKD</sequence>